<proteinExistence type="predicted"/>
<evidence type="ECO:0000313" key="2">
    <source>
        <dbReference type="Proteomes" id="UP000676194"/>
    </source>
</evidence>
<dbReference type="EMBL" id="CP074694">
    <property type="protein sequence ID" value="QVL32384.1"/>
    <property type="molecule type" value="Genomic_DNA"/>
</dbReference>
<dbReference type="AlphaFoldDB" id="A0A8E6B6J2"/>
<keyword evidence="2" id="KW-1185">Reference proteome</keyword>
<dbReference type="Proteomes" id="UP000676194">
    <property type="component" value="Chromosome"/>
</dbReference>
<gene>
    <name evidence="1" type="ORF">KIH39_00240</name>
</gene>
<reference evidence="1" key="1">
    <citation type="submission" date="2021-05" db="EMBL/GenBank/DDBJ databases">
        <title>Complete genome sequence of the cellulolytic planctomycete Telmatocola sphagniphila SP2T and characterization of the first cellulase from planctomycetes.</title>
        <authorList>
            <person name="Rakitin A.L."/>
            <person name="Beletsky A.V."/>
            <person name="Naumoff D.G."/>
            <person name="Kulichevskaya I.S."/>
            <person name="Mardanov A.V."/>
            <person name="Ravin N.V."/>
            <person name="Dedysh S.N."/>
        </authorList>
    </citation>
    <scope>NUCLEOTIDE SEQUENCE</scope>
    <source>
        <strain evidence="1">SP2T</strain>
    </source>
</reference>
<sequence>MMKQEGILPTELRSRIPEDVFPDLEAWIAKRFMEFGQILAQYEQRIATCPESNSGRICSRIKAVGILAF</sequence>
<protein>
    <submittedName>
        <fullName evidence="1">Uncharacterized protein</fullName>
    </submittedName>
</protein>
<dbReference type="RefSeq" id="WP_213497277.1">
    <property type="nucleotide sequence ID" value="NZ_CP074694.1"/>
</dbReference>
<name>A0A8E6B6J2_9BACT</name>
<dbReference type="KEGG" id="tsph:KIH39_00240"/>
<organism evidence="1 2">
    <name type="scientific">Telmatocola sphagniphila</name>
    <dbReference type="NCBI Taxonomy" id="1123043"/>
    <lineage>
        <taxon>Bacteria</taxon>
        <taxon>Pseudomonadati</taxon>
        <taxon>Planctomycetota</taxon>
        <taxon>Planctomycetia</taxon>
        <taxon>Gemmatales</taxon>
        <taxon>Gemmataceae</taxon>
    </lineage>
</organism>
<accession>A0A8E6B6J2</accession>
<evidence type="ECO:0000313" key="1">
    <source>
        <dbReference type="EMBL" id="QVL32384.1"/>
    </source>
</evidence>